<feature type="domain" description="PPM-type phosphatase" evidence="3">
    <location>
        <begin position="552"/>
        <end position="761"/>
    </location>
</feature>
<dbReference type="PROSITE" id="PS51746">
    <property type="entry name" value="PPM_2"/>
    <property type="match status" value="1"/>
</dbReference>
<sequence>MKELNMRKFLINLMGIVMARAVFAGMNPIAIGYFAAVYLERKGRLTIMLTVLLGMLTALPAVDTAKYVIVMIVISIITALMEYNNKKVSVLVLGGLAGAVTAAITIAGGLMYENPTYYILIGIGEGISIFACSFVFRKGLEPLMHGVRGQVLDNEQIISIAVILAVFIYGMPEFTALGFSLTMTIALFSILFTGYKYGAGYGALAGAACGVIMALKTGQPNQIGLMCMLGIVAGTFRELGRFVTIVLYSAGVIILGELYQNTQISMSGFGALASCAVLFLLSPKTLIYKVNLGDEGEKEDIFVKQSIQNVAKGKLRDFSESFHSLSNTFSTISEKKTALSKKDKSDIFDEISEHLCKDCSNCNICWKSYFYETYQGAYHILDVVEQNGTIALSEVPVEFANRCIFLENFLAETKRVFEMAKLNLSWLNRMAESREAIAGQLSEVANIIDDFSLDLYKTVDTPETIKNKLIYHLKANHIVVNRIAVFEKRNNKQEIYMTARTERGRCITTKEAAGLINDVFDKRMRPSDGCKKVITKDYETFVFVEDANFSVFTGMSKMTKEGGRISGDNFSFIYPDPGTLVLTLSDGMGTGETACEESESVVELLEQFIEAGFRKESAIKLINSILVLRSEEQTFSTIDMSVVNLYTGICDIIKIGASTTFIKREDRVETVTSSTLPVGILNQVDYDVVTKKLGNGNFVIMVTDGVIDCIPGDEKEKFVGEFIKDLKMNNPQEIANAVLNQALELNGWVPKDDMTVLVAGFWSK</sequence>
<dbReference type="EC" id="3.1.3.16" evidence="4"/>
<name>A0A6P1TH65_9FIRM</name>
<dbReference type="Pfam" id="PF07228">
    <property type="entry name" value="SpoIIE"/>
    <property type="match status" value="1"/>
</dbReference>
<dbReference type="PANTHER" id="PTHR43156:SF2">
    <property type="entry name" value="STAGE II SPORULATION PROTEIN E"/>
    <property type="match status" value="1"/>
</dbReference>
<reference evidence="4 5" key="1">
    <citation type="submission" date="2020-01" db="EMBL/GenBank/DDBJ databases">
        <title>Genome analysis of Anaerocolumna sp. CBA3638.</title>
        <authorList>
            <person name="Kim J."/>
            <person name="Roh S.W."/>
        </authorList>
    </citation>
    <scope>NUCLEOTIDE SEQUENCE [LARGE SCALE GENOMIC DNA]</scope>
    <source>
        <strain evidence="4 5">CBA3638</strain>
    </source>
</reference>
<keyword evidence="2" id="KW-1133">Transmembrane helix</keyword>
<dbReference type="KEGG" id="anr:Ana3638_06680"/>
<evidence type="ECO:0000259" key="3">
    <source>
        <dbReference type="PROSITE" id="PS51746"/>
    </source>
</evidence>
<proteinExistence type="predicted"/>
<dbReference type="PANTHER" id="PTHR43156">
    <property type="entry name" value="STAGE II SPORULATION PROTEIN E-RELATED"/>
    <property type="match status" value="1"/>
</dbReference>
<evidence type="ECO:0000313" key="4">
    <source>
        <dbReference type="EMBL" id="QHQ60494.1"/>
    </source>
</evidence>
<dbReference type="InterPro" id="IPR014221">
    <property type="entry name" value="SpoII_E"/>
</dbReference>
<organism evidence="4 5">
    <name type="scientific">Anaerocolumna sedimenticola</name>
    <dbReference type="NCBI Taxonomy" id="2696063"/>
    <lineage>
        <taxon>Bacteria</taxon>
        <taxon>Bacillati</taxon>
        <taxon>Bacillota</taxon>
        <taxon>Clostridia</taxon>
        <taxon>Lachnospirales</taxon>
        <taxon>Lachnospiraceae</taxon>
        <taxon>Anaerocolumna</taxon>
    </lineage>
</organism>
<protein>
    <submittedName>
        <fullName evidence="4">Stage II sporulation protein E</fullName>
        <ecNumber evidence="4">3.1.3.16</ecNumber>
    </submittedName>
</protein>
<dbReference type="NCBIfam" id="TIGR02865">
    <property type="entry name" value="spore_II_E"/>
    <property type="match status" value="1"/>
</dbReference>
<feature type="transmembrane region" description="Helical" evidence="2">
    <location>
        <begin position="90"/>
        <end position="111"/>
    </location>
</feature>
<dbReference type="InterPro" id="IPR052016">
    <property type="entry name" value="Bact_Sigma-Reg"/>
</dbReference>
<dbReference type="Pfam" id="PF19732">
    <property type="entry name" value="SpoIIE_N"/>
    <property type="match status" value="1"/>
</dbReference>
<feature type="transmembrane region" description="Helical" evidence="2">
    <location>
        <begin position="239"/>
        <end position="258"/>
    </location>
</feature>
<dbReference type="InterPro" id="IPR036457">
    <property type="entry name" value="PPM-type-like_dom_sf"/>
</dbReference>
<accession>A0A6P1TH65</accession>
<feature type="transmembrane region" description="Helical" evidence="2">
    <location>
        <begin position="12"/>
        <end position="38"/>
    </location>
</feature>
<gene>
    <name evidence="4" type="primary">spoIIE</name>
    <name evidence="4" type="ORF">Ana3638_06680</name>
</gene>
<dbReference type="AlphaFoldDB" id="A0A6P1TH65"/>
<dbReference type="SMART" id="SM00331">
    <property type="entry name" value="PP2C_SIG"/>
    <property type="match status" value="1"/>
</dbReference>
<dbReference type="SUPFAM" id="SSF81606">
    <property type="entry name" value="PP2C-like"/>
    <property type="match status" value="1"/>
</dbReference>
<evidence type="ECO:0000256" key="1">
    <source>
        <dbReference type="ARBA" id="ARBA00022801"/>
    </source>
</evidence>
<dbReference type="InterPro" id="IPR001932">
    <property type="entry name" value="PPM-type_phosphatase-like_dom"/>
</dbReference>
<keyword evidence="2" id="KW-0472">Membrane</keyword>
<dbReference type="Proteomes" id="UP000464314">
    <property type="component" value="Chromosome"/>
</dbReference>
<keyword evidence="1 4" id="KW-0378">Hydrolase</keyword>
<dbReference type="InterPro" id="IPR045768">
    <property type="entry name" value="SpoIIE_N"/>
</dbReference>
<keyword evidence="2" id="KW-0812">Transmembrane</keyword>
<evidence type="ECO:0000256" key="2">
    <source>
        <dbReference type="SAM" id="Phobius"/>
    </source>
</evidence>
<dbReference type="EMBL" id="CP048000">
    <property type="protein sequence ID" value="QHQ60494.1"/>
    <property type="molecule type" value="Genomic_DNA"/>
</dbReference>
<evidence type="ECO:0000313" key="5">
    <source>
        <dbReference type="Proteomes" id="UP000464314"/>
    </source>
</evidence>
<feature type="transmembrane region" description="Helical" evidence="2">
    <location>
        <begin position="117"/>
        <end position="136"/>
    </location>
</feature>
<dbReference type="Gene3D" id="3.60.40.10">
    <property type="entry name" value="PPM-type phosphatase domain"/>
    <property type="match status" value="1"/>
</dbReference>
<dbReference type="GO" id="GO:0004722">
    <property type="term" value="F:protein serine/threonine phosphatase activity"/>
    <property type="evidence" value="ECO:0007669"/>
    <property type="project" value="UniProtKB-EC"/>
</dbReference>
<feature type="transmembrane region" description="Helical" evidence="2">
    <location>
        <begin position="157"/>
        <end position="179"/>
    </location>
</feature>
<dbReference type="SMART" id="SM00332">
    <property type="entry name" value="PP2Cc"/>
    <property type="match status" value="1"/>
</dbReference>
<feature type="transmembrane region" description="Helical" evidence="2">
    <location>
        <begin position="199"/>
        <end position="218"/>
    </location>
</feature>
<keyword evidence="5" id="KW-1185">Reference proteome</keyword>